<accession>A0A0F9NT22</accession>
<dbReference type="SMART" id="SM00650">
    <property type="entry name" value="rADc"/>
    <property type="match status" value="1"/>
</dbReference>
<dbReference type="InterPro" id="IPR029063">
    <property type="entry name" value="SAM-dependent_MTases_sf"/>
</dbReference>
<dbReference type="Gene3D" id="3.40.50.150">
    <property type="entry name" value="Vaccinia Virus protein VP39"/>
    <property type="match status" value="1"/>
</dbReference>
<dbReference type="PROSITE" id="PS01131">
    <property type="entry name" value="RRNA_A_DIMETH"/>
    <property type="match status" value="1"/>
</dbReference>
<dbReference type="EMBL" id="LAZR01003740">
    <property type="protein sequence ID" value="KKN15152.1"/>
    <property type="molecule type" value="Genomic_DNA"/>
</dbReference>
<dbReference type="PANTHER" id="PTHR11727:SF7">
    <property type="entry name" value="DIMETHYLADENOSINE TRANSFERASE-RELATED"/>
    <property type="match status" value="1"/>
</dbReference>
<evidence type="ECO:0000256" key="2">
    <source>
        <dbReference type="ARBA" id="ARBA00022603"/>
    </source>
</evidence>
<dbReference type="InterPro" id="IPR020598">
    <property type="entry name" value="rRNA_Ade_methylase_Trfase_N"/>
</dbReference>
<keyword evidence="1" id="KW-0698">rRNA processing</keyword>
<protein>
    <recommendedName>
        <fullName evidence="6">Ribosomal RNA adenine methylase transferase N-terminal domain-containing protein</fullName>
    </recommendedName>
</protein>
<evidence type="ECO:0000256" key="4">
    <source>
        <dbReference type="ARBA" id="ARBA00022691"/>
    </source>
</evidence>
<dbReference type="InterPro" id="IPR020596">
    <property type="entry name" value="rRNA_Ade_Mease_Trfase_CS"/>
</dbReference>
<proteinExistence type="predicted"/>
<evidence type="ECO:0000259" key="6">
    <source>
        <dbReference type="SMART" id="SM00650"/>
    </source>
</evidence>
<dbReference type="SUPFAM" id="SSF53335">
    <property type="entry name" value="S-adenosyl-L-methionine-dependent methyltransferases"/>
    <property type="match status" value="1"/>
</dbReference>
<dbReference type="NCBIfam" id="TIGR00755">
    <property type="entry name" value="ksgA"/>
    <property type="match status" value="1"/>
</dbReference>
<organism evidence="7">
    <name type="scientific">marine sediment metagenome</name>
    <dbReference type="NCBI Taxonomy" id="412755"/>
    <lineage>
        <taxon>unclassified sequences</taxon>
        <taxon>metagenomes</taxon>
        <taxon>ecological metagenomes</taxon>
    </lineage>
</organism>
<dbReference type="PROSITE" id="PS51689">
    <property type="entry name" value="SAM_RNA_A_N6_MT"/>
    <property type="match status" value="1"/>
</dbReference>
<reference evidence="7" key="1">
    <citation type="journal article" date="2015" name="Nature">
        <title>Complex archaea that bridge the gap between prokaryotes and eukaryotes.</title>
        <authorList>
            <person name="Spang A."/>
            <person name="Saw J.H."/>
            <person name="Jorgensen S.L."/>
            <person name="Zaremba-Niedzwiedzka K."/>
            <person name="Martijn J."/>
            <person name="Lind A.E."/>
            <person name="van Eijk R."/>
            <person name="Schleper C."/>
            <person name="Guy L."/>
            <person name="Ettema T.J."/>
        </authorList>
    </citation>
    <scope>NUCLEOTIDE SEQUENCE</scope>
</reference>
<feature type="domain" description="Ribosomal RNA adenine methylase transferase N-terminal" evidence="6">
    <location>
        <begin position="34"/>
        <end position="199"/>
    </location>
</feature>
<name>A0A0F9NT22_9ZZZZ</name>
<dbReference type="CDD" id="cd02440">
    <property type="entry name" value="AdoMet_MTases"/>
    <property type="match status" value="1"/>
</dbReference>
<dbReference type="GO" id="GO:0000179">
    <property type="term" value="F:rRNA (adenine-N6,N6-)-dimethyltransferase activity"/>
    <property type="evidence" value="ECO:0007669"/>
    <property type="project" value="InterPro"/>
</dbReference>
<gene>
    <name evidence="7" type="ORF">LCGC14_0988970</name>
</gene>
<evidence type="ECO:0000256" key="1">
    <source>
        <dbReference type="ARBA" id="ARBA00022552"/>
    </source>
</evidence>
<keyword evidence="4" id="KW-0949">S-adenosyl-L-methionine</keyword>
<dbReference type="InterPro" id="IPR001737">
    <property type="entry name" value="KsgA/Erm"/>
</dbReference>
<sequence>MNFMNKKEVQLLLRQINFRPKKHLGQNFLISHNTVDSIISLSDLTQKDVVLEIGAGLGALTEKIASKVMKIYAVEIDFQLYSYLKKKFSHIANLEILNGDILKIDIPFHSKIVSNIPYKITGPILEKFFFKMKPPQGVMIIEKKIAERIFLTDEYKKLSRITIGLNSFMNPIFKKLISQNNFYPIPKIENTLIKIVPRKKIDPYFKDNASIEYYLKFIAGIMPYKNKNIVNAIELYFKVNFKNALTKFEISKILQENNYQNKKLKSFKIEDFIEISRLFRNLIIKT</sequence>
<evidence type="ECO:0000256" key="5">
    <source>
        <dbReference type="ARBA" id="ARBA00022884"/>
    </source>
</evidence>
<dbReference type="GO" id="GO:0003723">
    <property type="term" value="F:RNA binding"/>
    <property type="evidence" value="ECO:0007669"/>
    <property type="project" value="UniProtKB-KW"/>
</dbReference>
<dbReference type="InterPro" id="IPR011530">
    <property type="entry name" value="rRNA_adenine_dimethylase"/>
</dbReference>
<evidence type="ECO:0000256" key="3">
    <source>
        <dbReference type="ARBA" id="ARBA00022679"/>
    </source>
</evidence>
<comment type="caution">
    <text evidence="7">The sequence shown here is derived from an EMBL/GenBank/DDBJ whole genome shotgun (WGS) entry which is preliminary data.</text>
</comment>
<dbReference type="AlphaFoldDB" id="A0A0F9NT22"/>
<dbReference type="PANTHER" id="PTHR11727">
    <property type="entry name" value="DIMETHYLADENOSINE TRANSFERASE"/>
    <property type="match status" value="1"/>
</dbReference>
<dbReference type="Pfam" id="PF00398">
    <property type="entry name" value="RrnaAD"/>
    <property type="match status" value="1"/>
</dbReference>
<keyword evidence="3" id="KW-0808">Transferase</keyword>
<keyword evidence="5" id="KW-0694">RNA-binding</keyword>
<keyword evidence="2" id="KW-0489">Methyltransferase</keyword>
<evidence type="ECO:0000313" key="7">
    <source>
        <dbReference type="EMBL" id="KKN15152.1"/>
    </source>
</evidence>